<feature type="binding site" evidence="5">
    <location>
        <begin position="255"/>
        <end position="258"/>
    </location>
    <ligand>
        <name>GTP</name>
        <dbReference type="ChEBI" id="CHEBI:37565"/>
    </ligand>
</feature>
<keyword evidence="2 5" id="KW-0547">Nucleotide-binding</keyword>
<comment type="caution">
    <text evidence="8">The sequence shown here is derived from an EMBL/GenBank/DDBJ whole genome shotgun (WGS) entry which is preliminary data.</text>
</comment>
<dbReference type="PANTHER" id="PTHR10218:SF360">
    <property type="entry name" value="GUANINE NUCLEOTIDE-BINDING PROTEIN SUBUNIT ALPHA HOMOLOG"/>
    <property type="match status" value="1"/>
</dbReference>
<keyword evidence="9" id="KW-1185">Reference proteome</keyword>
<keyword evidence="4" id="KW-0807">Transducer</keyword>
<dbReference type="GO" id="GO:0003924">
    <property type="term" value="F:GTPase activity"/>
    <property type="evidence" value="ECO:0007669"/>
    <property type="project" value="InterPro"/>
</dbReference>
<accession>X6PDK7</accession>
<sequence>MGCCSAGLTEEEVGHQGIEDKLKKMDRSEEFQYKLLLLGAGESGKSTLLSHMKQIHGRPFTENELKLFKKHILKVFFKQKKKNEAIRAEVAAMTEQNEFGKVEYEKFRSLWMDEGIQRTLEYRHRYQLIDTVEYLFENMERFSQPDYIPTFADVLHCRKRSIGFHKERFVIQANGKNVAEILELYDVGGQRNERSKWMNLFDHCDAMVFVAALSEFNQTLFEDSTQNRMKESLSLFGHIINLDVFKNSHTILFLNKSDLFREKIKKFRLSDYFDNYNGKEASFEDGVEFIKRQFLSTCNDQEKLVYVHITCATDPKNRQFIAAWIYLIFFCFVLLSFLVFCSVSCSFVCFFSKVGSFCFDSIFLICGLISPLLFFFFPFWYNDQKKEENKKRIKNKSKTKTKRNIKKVLKSVW</sequence>
<feature type="binding site" evidence="5">
    <location>
        <begin position="42"/>
        <end position="47"/>
    </location>
    <ligand>
        <name>GTP</name>
        <dbReference type="ChEBI" id="CHEBI:37565"/>
    </ligand>
</feature>
<feature type="transmembrane region" description="Helical" evidence="7">
    <location>
        <begin position="323"/>
        <end position="350"/>
    </location>
</feature>
<keyword evidence="6" id="KW-0460">Magnesium</keyword>
<dbReference type="PRINTS" id="PR00318">
    <property type="entry name" value="GPROTEINA"/>
</dbReference>
<dbReference type="GO" id="GO:0007188">
    <property type="term" value="P:adenylate cyclase-modulating G protein-coupled receptor signaling pathway"/>
    <property type="evidence" value="ECO:0007669"/>
    <property type="project" value="TreeGrafter"/>
</dbReference>
<dbReference type="Gene3D" id="3.40.50.300">
    <property type="entry name" value="P-loop containing nucleotide triphosphate hydrolases"/>
    <property type="match status" value="1"/>
</dbReference>
<dbReference type="CDD" id="cd00066">
    <property type="entry name" value="G-alpha"/>
    <property type="match status" value="1"/>
</dbReference>
<evidence type="ECO:0000256" key="3">
    <source>
        <dbReference type="ARBA" id="ARBA00023134"/>
    </source>
</evidence>
<dbReference type="InterPro" id="IPR027417">
    <property type="entry name" value="P-loop_NTPase"/>
</dbReference>
<evidence type="ECO:0000256" key="7">
    <source>
        <dbReference type="SAM" id="Phobius"/>
    </source>
</evidence>
<evidence type="ECO:0000256" key="1">
    <source>
        <dbReference type="ARBA" id="ARBA00022723"/>
    </source>
</evidence>
<dbReference type="PANTHER" id="PTHR10218">
    <property type="entry name" value="GTP-BINDING PROTEIN ALPHA SUBUNIT"/>
    <property type="match status" value="1"/>
</dbReference>
<dbReference type="SUPFAM" id="SSF52540">
    <property type="entry name" value="P-loop containing nucleoside triphosphate hydrolases"/>
    <property type="match status" value="1"/>
</dbReference>
<dbReference type="InterPro" id="IPR011025">
    <property type="entry name" value="GproteinA_insert"/>
</dbReference>
<proteinExistence type="predicted"/>
<dbReference type="GO" id="GO:0005737">
    <property type="term" value="C:cytoplasm"/>
    <property type="evidence" value="ECO:0007669"/>
    <property type="project" value="TreeGrafter"/>
</dbReference>
<evidence type="ECO:0000256" key="6">
    <source>
        <dbReference type="PIRSR" id="PIRSR601019-2"/>
    </source>
</evidence>
<dbReference type="InterPro" id="IPR001019">
    <property type="entry name" value="Gprotein_alpha_su"/>
</dbReference>
<dbReference type="EMBL" id="ASPP01000520">
    <property type="protein sequence ID" value="ETO36580.1"/>
    <property type="molecule type" value="Genomic_DNA"/>
</dbReference>
<gene>
    <name evidence="8" type="ORF">RFI_00483</name>
</gene>
<dbReference type="OMA" id="SCFDSIH"/>
<keyword evidence="7" id="KW-1133">Transmembrane helix</keyword>
<dbReference type="FunFam" id="3.40.50.300:FF:000692">
    <property type="entry name" value="Guanine nucleotide-binding protein subunit alpha"/>
    <property type="match status" value="1"/>
</dbReference>
<keyword evidence="7" id="KW-0472">Membrane</keyword>
<dbReference type="GO" id="GO:0005834">
    <property type="term" value="C:heterotrimeric G-protein complex"/>
    <property type="evidence" value="ECO:0007669"/>
    <property type="project" value="TreeGrafter"/>
</dbReference>
<evidence type="ECO:0000256" key="5">
    <source>
        <dbReference type="PIRSR" id="PIRSR601019-1"/>
    </source>
</evidence>
<dbReference type="GO" id="GO:0005525">
    <property type="term" value="F:GTP binding"/>
    <property type="evidence" value="ECO:0007669"/>
    <property type="project" value="UniProtKB-KW"/>
</dbReference>
<feature type="binding site" evidence="5">
    <location>
        <begin position="186"/>
        <end position="190"/>
    </location>
    <ligand>
        <name>GTP</name>
        <dbReference type="ChEBI" id="CHEBI:37565"/>
    </ligand>
</feature>
<keyword evidence="3 5" id="KW-0342">GTP-binding</keyword>
<dbReference type="Gene3D" id="1.10.400.10">
    <property type="entry name" value="GI Alpha 1, domain 2-like"/>
    <property type="match status" value="1"/>
</dbReference>
<feature type="transmembrane region" description="Helical" evidence="7">
    <location>
        <begin position="362"/>
        <end position="381"/>
    </location>
</feature>
<keyword evidence="1 6" id="KW-0479">Metal-binding</keyword>
<name>X6PDK7_RETFI</name>
<reference evidence="8 9" key="1">
    <citation type="journal article" date="2013" name="Curr. Biol.">
        <title>The Genome of the Foraminiferan Reticulomyxa filosa.</title>
        <authorList>
            <person name="Glockner G."/>
            <person name="Hulsmann N."/>
            <person name="Schleicher M."/>
            <person name="Noegel A.A."/>
            <person name="Eichinger L."/>
            <person name="Gallinger C."/>
            <person name="Pawlowski J."/>
            <person name="Sierra R."/>
            <person name="Euteneuer U."/>
            <person name="Pillet L."/>
            <person name="Moustafa A."/>
            <person name="Platzer M."/>
            <person name="Groth M."/>
            <person name="Szafranski K."/>
            <person name="Schliwa M."/>
        </authorList>
    </citation>
    <scope>NUCLEOTIDE SEQUENCE [LARGE SCALE GENOMIC DNA]</scope>
</reference>
<dbReference type="GO" id="GO:0001664">
    <property type="term" value="F:G protein-coupled receptor binding"/>
    <property type="evidence" value="ECO:0007669"/>
    <property type="project" value="TreeGrafter"/>
</dbReference>
<keyword evidence="7" id="KW-0812">Transmembrane</keyword>
<protein>
    <submittedName>
        <fullName evidence="8">Uncharacterized protein</fullName>
    </submittedName>
</protein>
<dbReference type="PROSITE" id="PS51882">
    <property type="entry name" value="G_ALPHA"/>
    <property type="match status" value="1"/>
</dbReference>
<evidence type="ECO:0000313" key="9">
    <source>
        <dbReference type="Proteomes" id="UP000023152"/>
    </source>
</evidence>
<dbReference type="SUPFAM" id="SSF47895">
    <property type="entry name" value="Transducin (alpha subunit), insertion domain"/>
    <property type="match status" value="1"/>
</dbReference>
<dbReference type="Pfam" id="PF00503">
    <property type="entry name" value="G-alpha"/>
    <property type="match status" value="1"/>
</dbReference>
<dbReference type="SMART" id="SM00275">
    <property type="entry name" value="G_alpha"/>
    <property type="match status" value="1"/>
</dbReference>
<dbReference type="GO" id="GO:0031683">
    <property type="term" value="F:G-protein beta/gamma-subunit complex binding"/>
    <property type="evidence" value="ECO:0007669"/>
    <property type="project" value="InterPro"/>
</dbReference>
<organism evidence="8 9">
    <name type="scientific">Reticulomyxa filosa</name>
    <dbReference type="NCBI Taxonomy" id="46433"/>
    <lineage>
        <taxon>Eukaryota</taxon>
        <taxon>Sar</taxon>
        <taxon>Rhizaria</taxon>
        <taxon>Retaria</taxon>
        <taxon>Foraminifera</taxon>
        <taxon>Monothalamids</taxon>
        <taxon>Reticulomyxidae</taxon>
        <taxon>Reticulomyxa</taxon>
    </lineage>
</organism>
<feature type="binding site" evidence="5">
    <location>
        <position position="312"/>
    </location>
    <ligand>
        <name>GTP</name>
        <dbReference type="ChEBI" id="CHEBI:37565"/>
    </ligand>
</feature>
<dbReference type="GO" id="GO:0046872">
    <property type="term" value="F:metal ion binding"/>
    <property type="evidence" value="ECO:0007669"/>
    <property type="project" value="UniProtKB-KW"/>
</dbReference>
<evidence type="ECO:0000256" key="2">
    <source>
        <dbReference type="ARBA" id="ARBA00022741"/>
    </source>
</evidence>
<evidence type="ECO:0000313" key="8">
    <source>
        <dbReference type="EMBL" id="ETO36580.1"/>
    </source>
</evidence>
<evidence type="ECO:0000256" key="4">
    <source>
        <dbReference type="ARBA" id="ARBA00023224"/>
    </source>
</evidence>
<dbReference type="AlphaFoldDB" id="X6PDK7"/>
<dbReference type="OrthoDB" id="5817230at2759"/>
<dbReference type="Proteomes" id="UP000023152">
    <property type="component" value="Unassembled WGS sequence"/>
</dbReference>
<feature type="binding site" evidence="6">
    <location>
        <position position="46"/>
    </location>
    <ligand>
        <name>Mg(2+)</name>
        <dbReference type="ChEBI" id="CHEBI:18420"/>
    </ligand>
</feature>
<feature type="binding site" evidence="6">
    <location>
        <position position="161"/>
    </location>
    <ligand>
        <name>Mg(2+)</name>
        <dbReference type="ChEBI" id="CHEBI:18420"/>
    </ligand>
</feature>